<evidence type="ECO:0000313" key="2">
    <source>
        <dbReference type="Proteomes" id="UP000324222"/>
    </source>
</evidence>
<reference evidence="1 2" key="1">
    <citation type="submission" date="2019-05" db="EMBL/GenBank/DDBJ databases">
        <title>Another draft genome of Portunus trituberculatus and its Hox gene families provides insights of decapod evolution.</title>
        <authorList>
            <person name="Jeong J.-H."/>
            <person name="Song I."/>
            <person name="Kim S."/>
            <person name="Choi T."/>
            <person name="Kim D."/>
            <person name="Ryu S."/>
            <person name="Kim W."/>
        </authorList>
    </citation>
    <scope>NUCLEOTIDE SEQUENCE [LARGE SCALE GENOMIC DNA]</scope>
    <source>
        <tissue evidence="1">Muscle</tissue>
    </source>
</reference>
<accession>A0A5B7DAG9</accession>
<dbReference type="EMBL" id="VSRR010000670">
    <property type="protein sequence ID" value="MPC18334.1"/>
    <property type="molecule type" value="Genomic_DNA"/>
</dbReference>
<dbReference type="Proteomes" id="UP000324222">
    <property type="component" value="Unassembled WGS sequence"/>
</dbReference>
<organism evidence="1 2">
    <name type="scientific">Portunus trituberculatus</name>
    <name type="common">Swimming crab</name>
    <name type="synonym">Neptunus trituberculatus</name>
    <dbReference type="NCBI Taxonomy" id="210409"/>
    <lineage>
        <taxon>Eukaryota</taxon>
        <taxon>Metazoa</taxon>
        <taxon>Ecdysozoa</taxon>
        <taxon>Arthropoda</taxon>
        <taxon>Crustacea</taxon>
        <taxon>Multicrustacea</taxon>
        <taxon>Malacostraca</taxon>
        <taxon>Eumalacostraca</taxon>
        <taxon>Eucarida</taxon>
        <taxon>Decapoda</taxon>
        <taxon>Pleocyemata</taxon>
        <taxon>Brachyura</taxon>
        <taxon>Eubrachyura</taxon>
        <taxon>Portunoidea</taxon>
        <taxon>Portunidae</taxon>
        <taxon>Portuninae</taxon>
        <taxon>Portunus</taxon>
    </lineage>
</organism>
<comment type="caution">
    <text evidence="1">The sequence shown here is derived from an EMBL/GenBank/DDBJ whole genome shotgun (WGS) entry which is preliminary data.</text>
</comment>
<keyword evidence="2" id="KW-1185">Reference proteome</keyword>
<protein>
    <submittedName>
        <fullName evidence="1">Uncharacterized protein</fullName>
    </submittedName>
</protein>
<dbReference type="AlphaFoldDB" id="A0A5B7DAG9"/>
<sequence>MKHRGGGGEHKDSREPRVRLALLVSRHCVSHGAKYVESPPFIPSPCYSRLRVETERKGRRTLRI</sequence>
<gene>
    <name evidence="1" type="ORF">E2C01_011213</name>
</gene>
<name>A0A5B7DAG9_PORTR</name>
<proteinExistence type="predicted"/>
<evidence type="ECO:0000313" key="1">
    <source>
        <dbReference type="EMBL" id="MPC18334.1"/>
    </source>
</evidence>